<dbReference type="PANTHER" id="PTHR42862:SF1">
    <property type="entry name" value="DELTA-1-PYRROLINE-5-CARBOXYLATE DEHYDROGENASE 2, ISOFORM A-RELATED"/>
    <property type="match status" value="1"/>
</dbReference>
<evidence type="ECO:0000259" key="7">
    <source>
        <dbReference type="Pfam" id="PF01619"/>
    </source>
</evidence>
<keyword evidence="9" id="KW-1185">Reference proteome</keyword>
<dbReference type="EC" id="1.2.1.88" evidence="2"/>
<dbReference type="Proteomes" id="UP001163831">
    <property type="component" value="Chromosome"/>
</dbReference>
<evidence type="ECO:0000256" key="5">
    <source>
        <dbReference type="ARBA" id="ARBA00048142"/>
    </source>
</evidence>
<dbReference type="Pfam" id="PF00171">
    <property type="entry name" value="Aldedh"/>
    <property type="match status" value="1"/>
</dbReference>
<dbReference type="EMBL" id="CP107052">
    <property type="protein sequence ID" value="UYH51066.1"/>
    <property type="molecule type" value="Genomic_DNA"/>
</dbReference>
<dbReference type="NCBIfam" id="TIGR01238">
    <property type="entry name" value="D1pyr5carbox3"/>
    <property type="match status" value="1"/>
</dbReference>
<dbReference type="InterPro" id="IPR002872">
    <property type="entry name" value="Proline_DH_dom"/>
</dbReference>
<evidence type="ECO:0000256" key="4">
    <source>
        <dbReference type="ARBA" id="ARBA00023027"/>
    </source>
</evidence>
<dbReference type="InterPro" id="IPR029041">
    <property type="entry name" value="FAD-linked_oxidoreductase-like"/>
</dbReference>
<dbReference type="GO" id="GO:0003842">
    <property type="term" value="F:L-glutamate gamma-semialdehyde dehydrogenase activity"/>
    <property type="evidence" value="ECO:0007669"/>
    <property type="project" value="UniProtKB-EC"/>
</dbReference>
<reference evidence="8" key="1">
    <citation type="submission" date="2022-10" db="EMBL/GenBank/DDBJ databases">
        <title>Candidatus Kirkpatrella diaphorinas gen. nov., sp. nov., an uncultured endosymbiont identified in a population of Diaphorina citri from Hawaii.</title>
        <authorList>
            <person name="Henry E.M."/>
            <person name="Carlson C.R."/>
            <person name="Kuo Y.-W."/>
        </authorList>
    </citation>
    <scope>NUCLEOTIDE SEQUENCE</scope>
    <source>
        <strain evidence="8">CADCRV1</strain>
    </source>
</reference>
<dbReference type="Pfam" id="PF01619">
    <property type="entry name" value="Pro_dh"/>
    <property type="match status" value="1"/>
</dbReference>
<evidence type="ECO:0000259" key="6">
    <source>
        <dbReference type="Pfam" id="PF00171"/>
    </source>
</evidence>
<dbReference type="PIRSF" id="PIRSF000197">
    <property type="entry name" value="Bifunct_PutA"/>
    <property type="match status" value="1"/>
</dbReference>
<dbReference type="RefSeq" id="WP_319806660.1">
    <property type="nucleotide sequence ID" value="NZ_CP107052.1"/>
</dbReference>
<dbReference type="SUPFAM" id="SSF53720">
    <property type="entry name" value="ALDH-like"/>
    <property type="match status" value="1"/>
</dbReference>
<dbReference type="InterPro" id="IPR025703">
    <property type="entry name" value="Bifunct_PutA"/>
</dbReference>
<keyword evidence="3 8" id="KW-0560">Oxidoreductase</keyword>
<protein>
    <recommendedName>
        <fullName evidence="2">L-glutamate gamma-semialdehyde dehydrogenase</fullName>
        <ecNumber evidence="2">1.2.1.88</ecNumber>
    </recommendedName>
</protein>
<evidence type="ECO:0000256" key="1">
    <source>
        <dbReference type="ARBA" id="ARBA00004786"/>
    </source>
</evidence>
<keyword evidence="4" id="KW-0520">NAD</keyword>
<dbReference type="InterPro" id="IPR015590">
    <property type="entry name" value="Aldehyde_DH_dom"/>
</dbReference>
<comment type="catalytic activity">
    <reaction evidence="5">
        <text>L-glutamate 5-semialdehyde + NAD(+) + H2O = L-glutamate + NADH + 2 H(+)</text>
        <dbReference type="Rhea" id="RHEA:30235"/>
        <dbReference type="ChEBI" id="CHEBI:15377"/>
        <dbReference type="ChEBI" id="CHEBI:15378"/>
        <dbReference type="ChEBI" id="CHEBI:29985"/>
        <dbReference type="ChEBI" id="CHEBI:57540"/>
        <dbReference type="ChEBI" id="CHEBI:57945"/>
        <dbReference type="ChEBI" id="CHEBI:58066"/>
        <dbReference type="EC" id="1.2.1.88"/>
    </reaction>
</comment>
<gene>
    <name evidence="8" type="primary">putA</name>
    <name evidence="8" type="ORF">N5W20_08230</name>
</gene>
<proteinExistence type="predicted"/>
<dbReference type="SUPFAM" id="SSF51730">
    <property type="entry name" value="FAD-linked oxidoreductase"/>
    <property type="match status" value="1"/>
</dbReference>
<evidence type="ECO:0000256" key="3">
    <source>
        <dbReference type="ARBA" id="ARBA00023002"/>
    </source>
</evidence>
<evidence type="ECO:0000256" key="2">
    <source>
        <dbReference type="ARBA" id="ARBA00012884"/>
    </source>
</evidence>
<dbReference type="InterPro" id="IPR016163">
    <property type="entry name" value="Ald_DH_C"/>
</dbReference>
<dbReference type="InterPro" id="IPR016160">
    <property type="entry name" value="Ald_DH_CS_CYS"/>
</dbReference>
<name>A0ABY6GJ55_9PROT</name>
<dbReference type="Gene3D" id="3.40.605.10">
    <property type="entry name" value="Aldehyde Dehydrogenase, Chain A, domain 1"/>
    <property type="match status" value="1"/>
</dbReference>
<dbReference type="PANTHER" id="PTHR42862">
    <property type="entry name" value="DELTA-1-PYRROLINE-5-CARBOXYLATE DEHYDROGENASE 1, ISOFORM A-RELATED"/>
    <property type="match status" value="1"/>
</dbReference>
<dbReference type="GO" id="GO:0004657">
    <property type="term" value="F:proline dehydrogenase activity"/>
    <property type="evidence" value="ECO:0007669"/>
    <property type="project" value="UniProtKB-EC"/>
</dbReference>
<dbReference type="Gene3D" id="3.40.309.10">
    <property type="entry name" value="Aldehyde Dehydrogenase, Chain A, domain 2"/>
    <property type="match status" value="1"/>
</dbReference>
<organism evidence="8 9">
    <name type="scientific">Candidatus Kirkpatrickella diaphorinae</name>
    <dbReference type="NCBI Taxonomy" id="2984322"/>
    <lineage>
        <taxon>Bacteria</taxon>
        <taxon>Pseudomonadati</taxon>
        <taxon>Pseudomonadota</taxon>
        <taxon>Alphaproteobacteria</taxon>
        <taxon>Acetobacterales</taxon>
        <taxon>Acetobacteraceae</taxon>
        <taxon>Candidatus Kirkpatrickella</taxon>
    </lineage>
</organism>
<dbReference type="InterPro" id="IPR050485">
    <property type="entry name" value="Proline_metab_enzyme"/>
</dbReference>
<dbReference type="NCBIfam" id="NF008869">
    <property type="entry name" value="PRK11904.1"/>
    <property type="match status" value="1"/>
</dbReference>
<dbReference type="Gene3D" id="3.20.20.220">
    <property type="match status" value="1"/>
</dbReference>
<evidence type="ECO:0000313" key="8">
    <source>
        <dbReference type="EMBL" id="UYH51066.1"/>
    </source>
</evidence>
<accession>A0ABY6GJ55</accession>
<dbReference type="InterPro" id="IPR016161">
    <property type="entry name" value="Ald_DH/histidinol_DH"/>
</dbReference>
<dbReference type="InterPro" id="IPR005933">
    <property type="entry name" value="PutA_C"/>
</dbReference>
<feature type="domain" description="Aldehyde dehydrogenase" evidence="6">
    <location>
        <begin position="257"/>
        <end position="692"/>
    </location>
</feature>
<feature type="domain" description="Proline dehydrogenase" evidence="7">
    <location>
        <begin position="13"/>
        <end position="171"/>
    </location>
</feature>
<dbReference type="InterPro" id="IPR016162">
    <property type="entry name" value="Ald_DH_N"/>
</dbReference>
<evidence type="ECO:0000313" key="9">
    <source>
        <dbReference type="Proteomes" id="UP001163831"/>
    </source>
</evidence>
<sequence>MEWHWLCRAGLRQKRASHVVDYLIELARQTKHRLMVRLVKGAYWDTEIKRTQVEGVDDFPVFTRKCHTDVSYLACARRLLAAKEEIYPQFATHNAHTIAAIHAMAGPHQPGKYEFQCLHGMGQAVYGPVIDPAGLATPCRIYAPVGAHRALLCYLVRRLLENGANSSFVNQAANPEISLDELIRDPVSLARKVSPLGAPHTDIRLPEKIFGPSRRNSHGLDLTDECMLETLDKSLRATERTYESHPLIAHYDASGDATRPVINPADHHDIVGQVTYASDAAMEKALENADQEAAWRNMTPAARRDILDKCADALETHMIELIALLVREAGKTYANAVGEVREAVDFLRYYGAQVAMKNSEATITPLGVILCISPWNFPLAIFTGQIAASLAAGNAVIAKPAEETPLIAAMAVRLFHESGIPVPALQLLPGDGDVGAALVADQRIDGVMFTGSTKVGKLISGALLGRRGRTGQSVSFIAETGGQNAMLVDSSSLPEQAVTDIIASAFDSAGQRCSALRVLLVQDDCADHVIDMLKGALNEISVGDPSQLSTDIGPVISEEARTCIEDHIAAMRDAGREIWQPKNGLVQQAGWFVPPTIIEVGRVADIGQEVFGPVLHVRRFERQELSSVIDAVNATGYALTFGIQSRVKSTIQHATSRSHAGNIYVNRNIIGATVGSQPFGGKGLSGTGPKAGGPLLVPRLGLSGDTPLTWPGGAAPAAARAFLTHLESRDQPSARRIRPLIMTTLCGASRDLPSPVGETNIHMLTPRGRVLCVAESWPNIIYAIGLALSTGNLALVLAPDSAMEWARNMPRLLAGSILRVDPGALPECDIALVEEGSAMAAQAASTITSREGLIVPIFDIKSARPEWLVGEKVVTDNTAALGGDVALMSLTS</sequence>
<comment type="pathway">
    <text evidence="1">Amino-acid degradation; L-proline degradation into L-glutamate; L-glutamate from L-proline: step 2/2.</text>
</comment>
<dbReference type="PROSITE" id="PS00070">
    <property type="entry name" value="ALDEHYDE_DEHYDR_CYS"/>
    <property type="match status" value="1"/>
</dbReference>
<dbReference type="CDD" id="cd07125">
    <property type="entry name" value="ALDH_PutA-P5CDH"/>
    <property type="match status" value="1"/>
</dbReference>